<dbReference type="Proteomes" id="UP000193218">
    <property type="component" value="Unassembled WGS sequence"/>
</dbReference>
<gene>
    <name evidence="2" type="ORF">BD324DRAFT_649199</name>
</gene>
<accession>A0A1Y1UM20</accession>
<keyword evidence="3" id="KW-1185">Reference proteome</keyword>
<feature type="region of interest" description="Disordered" evidence="1">
    <location>
        <begin position="665"/>
        <end position="715"/>
    </location>
</feature>
<dbReference type="EMBL" id="NBSH01000003">
    <property type="protein sequence ID" value="ORX39108.1"/>
    <property type="molecule type" value="Genomic_DNA"/>
</dbReference>
<name>A0A1Y1UM20_9TREE</name>
<feature type="compositionally biased region" description="Polar residues" evidence="1">
    <location>
        <begin position="102"/>
        <end position="122"/>
    </location>
</feature>
<dbReference type="RefSeq" id="XP_021872971.1">
    <property type="nucleotide sequence ID" value="XM_022017950.1"/>
</dbReference>
<organism evidence="2 3">
    <name type="scientific">Kockovaella imperatae</name>
    <dbReference type="NCBI Taxonomy" id="4999"/>
    <lineage>
        <taxon>Eukaryota</taxon>
        <taxon>Fungi</taxon>
        <taxon>Dikarya</taxon>
        <taxon>Basidiomycota</taxon>
        <taxon>Agaricomycotina</taxon>
        <taxon>Tremellomycetes</taxon>
        <taxon>Tremellales</taxon>
        <taxon>Cuniculitremaceae</taxon>
        <taxon>Kockovaella</taxon>
    </lineage>
</organism>
<evidence type="ECO:0000313" key="3">
    <source>
        <dbReference type="Proteomes" id="UP000193218"/>
    </source>
</evidence>
<feature type="region of interest" description="Disordered" evidence="1">
    <location>
        <begin position="251"/>
        <end position="345"/>
    </location>
</feature>
<feature type="region of interest" description="Disordered" evidence="1">
    <location>
        <begin position="189"/>
        <end position="218"/>
    </location>
</feature>
<evidence type="ECO:0000313" key="2">
    <source>
        <dbReference type="EMBL" id="ORX39108.1"/>
    </source>
</evidence>
<feature type="compositionally biased region" description="Low complexity" evidence="1">
    <location>
        <begin position="69"/>
        <end position="80"/>
    </location>
</feature>
<feature type="compositionally biased region" description="Acidic residues" evidence="1">
    <location>
        <begin position="55"/>
        <end position="67"/>
    </location>
</feature>
<feature type="region of interest" description="Disordered" evidence="1">
    <location>
        <begin position="450"/>
        <end position="485"/>
    </location>
</feature>
<dbReference type="GeneID" id="33559759"/>
<feature type="compositionally biased region" description="Low complexity" evidence="1">
    <location>
        <begin position="304"/>
        <end position="317"/>
    </location>
</feature>
<proteinExistence type="predicted"/>
<evidence type="ECO:0000256" key="1">
    <source>
        <dbReference type="SAM" id="MobiDB-lite"/>
    </source>
</evidence>
<reference evidence="2 3" key="1">
    <citation type="submission" date="2017-03" db="EMBL/GenBank/DDBJ databases">
        <title>Widespread Adenine N6-methylation of Active Genes in Fungi.</title>
        <authorList>
            <consortium name="DOE Joint Genome Institute"/>
            <person name="Mondo S.J."/>
            <person name="Dannebaum R.O."/>
            <person name="Kuo R.C."/>
            <person name="Louie K.B."/>
            <person name="Bewick A.J."/>
            <person name="Labutti K."/>
            <person name="Haridas S."/>
            <person name="Kuo A."/>
            <person name="Salamov A."/>
            <person name="Ahrendt S.R."/>
            <person name="Lau R."/>
            <person name="Bowen B.P."/>
            <person name="Lipzen A."/>
            <person name="Sullivan W."/>
            <person name="Andreopoulos W.B."/>
            <person name="Clum A."/>
            <person name="Lindquist E."/>
            <person name="Daum C."/>
            <person name="Northen T.R."/>
            <person name="Ramamoorthy G."/>
            <person name="Schmitz R.J."/>
            <person name="Gryganskyi A."/>
            <person name="Culley D."/>
            <person name="Magnuson J."/>
            <person name="James T.Y."/>
            <person name="O'Malley M.A."/>
            <person name="Stajich J.E."/>
            <person name="Spatafora J.W."/>
            <person name="Visel A."/>
            <person name="Grigoriev I.V."/>
        </authorList>
    </citation>
    <scope>NUCLEOTIDE SEQUENCE [LARGE SCALE GENOMIC DNA]</scope>
    <source>
        <strain evidence="2 3">NRRL Y-17943</strain>
    </source>
</reference>
<dbReference type="InParanoid" id="A0A1Y1UM20"/>
<sequence length="729" mass="78472">MSGPKRRYLPGSSRDRPIVIHSSSDTEDDGPISVTANRLVGPTTSTEPVFSNLDTLEEEDSDEESDDWASAVSSIRSRSATPTPRSVPLRLRGRSVDEGVVPTSSAHLSSSNDTPSMTTASSEAQNLGDWMIESSIWGGIIVGSELPNIFGFSSVPVPSLRWSEDPAEGSMQEDLPLEDELTEIGSLVGLTPSKNLREGSAETSRPPTPPLDIDRMDLDADDQDGEAEMEILPISSQPSPRIHVQHIAAGASIDAAGQTPKSSRPPTPDLKMNETDDTEMESRPPTPPLSDEFTQVFEPIDTGSMVRSSSVSTPESSATLKRASPISTEEEIARPSKRSLMSPTPAIITVQSKLCRSADSSSQNPPIRSLLTEPSRALEELNVNADNISPSGLPLSTKFPKIPSSPAESTIDLGFVPDLHSSPQSLDIIQVLSSDRVIAWQSPLLALGSPRVPDTEKTLAEPSTRDRPSSPAKSHNEHGHNSRMEQSMAQWLIHELCDATSKCLAHWQIVFVSRNTPSAGNLSRTAEAMGASILDLDSPILRRPFHHRPSDSPLTKLDFGRERLIVFPPGPRDTDYDVFAKHVDAQHVDEVEVLEMISGARRRERAETARKAAVVATARLKAQMRLQQMGVTSKSLPSPSASADQSGLAPLVPSTADLPAKTVLGQGVSRTRGSPTLLDRMNSSPPSPLIPVPIESATPSNPKSRPGVTLPQTSGLPFARSLVERIVKE</sequence>
<feature type="compositionally biased region" description="Polar residues" evidence="1">
    <location>
        <begin position="42"/>
        <end position="54"/>
    </location>
</feature>
<protein>
    <submittedName>
        <fullName evidence="2">Uncharacterized protein</fullName>
    </submittedName>
</protein>
<comment type="caution">
    <text evidence="2">The sequence shown here is derived from an EMBL/GenBank/DDBJ whole genome shotgun (WGS) entry which is preliminary data.</text>
</comment>
<feature type="region of interest" description="Disordered" evidence="1">
    <location>
        <begin position="1"/>
        <end position="122"/>
    </location>
</feature>
<feature type="compositionally biased region" description="Basic and acidic residues" evidence="1">
    <location>
        <begin position="453"/>
        <end position="483"/>
    </location>
</feature>
<dbReference type="AlphaFoldDB" id="A0A1Y1UM20"/>